<dbReference type="InterPro" id="IPR001303">
    <property type="entry name" value="Aldolase_II/adducin_N"/>
</dbReference>
<name>A0A2N9L835_9BACT</name>
<keyword evidence="2" id="KW-0560">Oxidoreductase</keyword>
<dbReference type="Proteomes" id="UP000239735">
    <property type="component" value="Unassembled WGS sequence"/>
</dbReference>
<evidence type="ECO:0000256" key="2">
    <source>
        <dbReference type="ARBA" id="ARBA00023002"/>
    </source>
</evidence>
<dbReference type="Pfam" id="PF00106">
    <property type="entry name" value="adh_short"/>
    <property type="match status" value="1"/>
</dbReference>
<evidence type="ECO:0000313" key="4">
    <source>
        <dbReference type="EMBL" id="SPE19457.1"/>
    </source>
</evidence>
<dbReference type="SUPFAM" id="SSF51735">
    <property type="entry name" value="NAD(P)-binding Rossmann-fold domains"/>
    <property type="match status" value="1"/>
</dbReference>
<reference evidence="5" key="1">
    <citation type="submission" date="2018-02" db="EMBL/GenBank/DDBJ databases">
        <authorList>
            <person name="Hausmann B."/>
        </authorList>
    </citation>
    <scope>NUCLEOTIDE SEQUENCE [LARGE SCALE GENOMIC DNA]</scope>
    <source>
        <strain evidence="5">Peat soil MAG SbA5</strain>
    </source>
</reference>
<dbReference type="SMART" id="SM01007">
    <property type="entry name" value="Aldolase_II"/>
    <property type="match status" value="1"/>
</dbReference>
<protein>
    <submittedName>
        <fullName evidence="4">Rhamnulose-1-phosphate aldolase/alcohol dehydrogenase</fullName>
    </submittedName>
</protein>
<dbReference type="FunFam" id="3.40.50.720:FF:000084">
    <property type="entry name" value="Short-chain dehydrogenase reductase"/>
    <property type="match status" value="1"/>
</dbReference>
<evidence type="ECO:0000259" key="3">
    <source>
        <dbReference type="SMART" id="SM01007"/>
    </source>
</evidence>
<dbReference type="GO" id="GO:0050664">
    <property type="term" value="F:oxidoreductase activity, acting on NAD(P)H, oxygen as acceptor"/>
    <property type="evidence" value="ECO:0007669"/>
    <property type="project" value="TreeGrafter"/>
</dbReference>
<dbReference type="PANTHER" id="PTHR43008">
    <property type="entry name" value="BENZIL REDUCTASE"/>
    <property type="match status" value="1"/>
</dbReference>
<dbReference type="PRINTS" id="PR00081">
    <property type="entry name" value="GDHRDH"/>
</dbReference>
<dbReference type="NCBIfam" id="NF006189">
    <property type="entry name" value="PRK08324.1-3"/>
    <property type="match status" value="1"/>
</dbReference>
<dbReference type="InterPro" id="IPR036409">
    <property type="entry name" value="Aldolase_II/adducin_N_sf"/>
</dbReference>
<feature type="domain" description="Class II aldolase/adducin N-terminal" evidence="3">
    <location>
        <begin position="32"/>
        <end position="237"/>
    </location>
</feature>
<organism evidence="4 5">
    <name type="scientific">Candidatus Sulfuritelmatomonas gaucii</name>
    <dbReference type="NCBI Taxonomy" id="2043161"/>
    <lineage>
        <taxon>Bacteria</taxon>
        <taxon>Pseudomonadati</taxon>
        <taxon>Acidobacteriota</taxon>
        <taxon>Terriglobia</taxon>
        <taxon>Terriglobales</taxon>
        <taxon>Acidobacteriaceae</taxon>
        <taxon>Candidatus Sulfuritelmatomonas</taxon>
    </lineage>
</organism>
<dbReference type="PANTHER" id="PTHR43008:SF4">
    <property type="entry name" value="CHAIN DEHYDROGENASE, PUTATIVE (AFU_ORTHOLOGUE AFUA_4G08710)-RELATED"/>
    <property type="match status" value="1"/>
</dbReference>
<proteinExistence type="inferred from homology"/>
<dbReference type="InterPro" id="IPR036291">
    <property type="entry name" value="NAD(P)-bd_dom_sf"/>
</dbReference>
<dbReference type="InterPro" id="IPR002347">
    <property type="entry name" value="SDR_fam"/>
</dbReference>
<dbReference type="EMBL" id="OKRB01000080">
    <property type="protein sequence ID" value="SPE19457.1"/>
    <property type="molecule type" value="Genomic_DNA"/>
</dbReference>
<comment type="similarity">
    <text evidence="1">Belongs to the short-chain dehydrogenases/reductases (SDR) family.</text>
</comment>
<evidence type="ECO:0000313" key="5">
    <source>
        <dbReference type="Proteomes" id="UP000239735"/>
    </source>
</evidence>
<dbReference type="OrthoDB" id="9774430at2"/>
<dbReference type="Pfam" id="PF00596">
    <property type="entry name" value="Aldolase_II"/>
    <property type="match status" value="1"/>
</dbReference>
<evidence type="ECO:0000256" key="1">
    <source>
        <dbReference type="ARBA" id="ARBA00006484"/>
    </source>
</evidence>
<sequence>MTSATASPSPVLHFLEDRWDPSVAATLDEPELLRYRSNLLGSDLRITNFAGGNTSSKVMETDPLTGQPVQVLWVKGSGGDLGSIKRTGFAPLYMDKLLSLERKYRGAEFEDEMAEMYPLCAFRTNPVAASIDTPLHGFLPFKHVDHLHPDWGIALAASANGKAKMEEFNSEFGHHLVWLPWQRPGFELAMMMKRAVEQNPGCDGIVLGGHGLFTWGETQRECYMNTLNVIDGLGQFIERHGQGKVRFGGEAVPARTDRRQMAIQIAPFLRGRISAKKRYISSFSDAQDVLQFVDSAQARELAYLGTSCPDHFIRTKIRPMFVPWQAGENLEALKRQIDCSLAEYRDQYRAYYRAFAKQDSPALRDPSPAVVLIPGMGMFSYGKNKTEARITGEFYTNAIHVMEGASLLGEGDVHPSEQRALAGDPGSAGGPVPQCPPGMDPASFKVVSNYVALPAVEAFRIEYWALEEAKIRRQPPEKELSRRVALVVGGASGIGREVTLLAARRGAHVFIADRNEEGAAEVAKEVGEMASPEFAGSSGVDIRNRESIRAVIGEAALEFGGIDILINTAALFPATPDGVIPDDMWDDTLAVNVTANYLLADEAANLFEEQELHGNIVFTSSANAVVAKRGSEAYDVSKAALSHLIRELAVSMAPNVRVNGISPATVVKGSTMFGRDRVRASLKKYNIPFQESFSDEELRSRLASFYAERTLTNKAIDPADCAEAILFLVSPRARCTTGHVIPVDGGLTEAFQR</sequence>
<dbReference type="Gene3D" id="3.40.225.10">
    <property type="entry name" value="Class II aldolase/adducin N-terminal domain"/>
    <property type="match status" value="1"/>
</dbReference>
<gene>
    <name evidence="4" type="ORF">SBA5_240040</name>
</gene>
<dbReference type="AlphaFoldDB" id="A0A2N9L835"/>
<dbReference type="Gene3D" id="3.40.50.720">
    <property type="entry name" value="NAD(P)-binding Rossmann-like Domain"/>
    <property type="match status" value="1"/>
</dbReference>
<accession>A0A2N9L835</accession>
<dbReference type="SUPFAM" id="SSF53639">
    <property type="entry name" value="AraD/HMP-PK domain-like"/>
    <property type="match status" value="1"/>
</dbReference>
<dbReference type="Pfam" id="PF13561">
    <property type="entry name" value="adh_short_C2"/>
    <property type="match status" value="1"/>
</dbReference>
<dbReference type="CDD" id="cd05233">
    <property type="entry name" value="SDR_c"/>
    <property type="match status" value="1"/>
</dbReference>